<gene>
    <name evidence="1" type="ORF">BJ959_000481</name>
</gene>
<accession>A0A840X754</accession>
<proteinExistence type="predicted"/>
<dbReference type="Proteomes" id="UP000552883">
    <property type="component" value="Unassembled WGS sequence"/>
</dbReference>
<sequence length="33" mass="3492">MHPPGGPPAPGGLYPLANVENIADIEDHDQRGR</sequence>
<dbReference type="EMBL" id="JACHBS010000001">
    <property type="protein sequence ID" value="MBB5616985.1"/>
    <property type="molecule type" value="Genomic_DNA"/>
</dbReference>
<comment type="caution">
    <text evidence="1">The sequence shown here is derived from an EMBL/GenBank/DDBJ whole genome shotgun (WGS) entry which is preliminary data.</text>
</comment>
<keyword evidence="2" id="KW-1185">Reference proteome</keyword>
<evidence type="ECO:0000313" key="2">
    <source>
        <dbReference type="Proteomes" id="UP000552883"/>
    </source>
</evidence>
<evidence type="ECO:0000313" key="1">
    <source>
        <dbReference type="EMBL" id="MBB5616985.1"/>
    </source>
</evidence>
<organism evidence="1 2">
    <name type="scientific">Microcella frigidaquae</name>
    <dbReference type="NCBI Taxonomy" id="424758"/>
    <lineage>
        <taxon>Bacteria</taxon>
        <taxon>Bacillati</taxon>
        <taxon>Actinomycetota</taxon>
        <taxon>Actinomycetes</taxon>
        <taxon>Micrococcales</taxon>
        <taxon>Microbacteriaceae</taxon>
        <taxon>Microcella</taxon>
    </lineage>
</organism>
<protein>
    <submittedName>
        <fullName evidence="1">Uncharacterized protein</fullName>
    </submittedName>
</protein>
<name>A0A840X754_9MICO</name>
<dbReference type="AlphaFoldDB" id="A0A840X754"/>
<reference evidence="1 2" key="1">
    <citation type="submission" date="2020-08" db="EMBL/GenBank/DDBJ databases">
        <title>Sequencing the genomes of 1000 actinobacteria strains.</title>
        <authorList>
            <person name="Klenk H.-P."/>
        </authorList>
    </citation>
    <scope>NUCLEOTIDE SEQUENCE [LARGE SCALE GENOMIC DNA]</scope>
    <source>
        <strain evidence="1 2">DSM 23889</strain>
    </source>
</reference>